<evidence type="ECO:0000256" key="3">
    <source>
        <dbReference type="ARBA" id="ARBA00022837"/>
    </source>
</evidence>
<dbReference type="Pfam" id="PF13499">
    <property type="entry name" value="EF-hand_7"/>
    <property type="match status" value="1"/>
</dbReference>
<feature type="domain" description="EF-hand" evidence="4">
    <location>
        <begin position="96"/>
        <end position="131"/>
    </location>
</feature>
<protein>
    <recommendedName>
        <fullName evidence="4">EF-hand domain-containing protein</fullName>
    </recommendedName>
</protein>
<evidence type="ECO:0000313" key="5">
    <source>
        <dbReference type="EMBL" id="CAF0718909.1"/>
    </source>
</evidence>
<evidence type="ECO:0000256" key="2">
    <source>
        <dbReference type="ARBA" id="ARBA00022737"/>
    </source>
</evidence>
<keyword evidence="2" id="KW-0677">Repeat</keyword>
<feature type="domain" description="EF-hand" evidence="4">
    <location>
        <begin position="135"/>
        <end position="170"/>
    </location>
</feature>
<dbReference type="GO" id="GO:0005783">
    <property type="term" value="C:endoplasmic reticulum"/>
    <property type="evidence" value="ECO:0007669"/>
    <property type="project" value="TreeGrafter"/>
</dbReference>
<dbReference type="AlphaFoldDB" id="A0A813M878"/>
<evidence type="ECO:0000313" key="6">
    <source>
        <dbReference type="Proteomes" id="UP000663852"/>
    </source>
</evidence>
<sequence>MIQADRCCINSTSKKIHSEYANFSLELAKLQIPKDFNLSKIAKDLKSFGIHSLKDDHHLEGLPLDRHGKVNPEFHRELFLGNHELFESNIQHDEMKRNKKLEEIFRLADIDHDERVTREELVSYLFKNVQDHLKEAKDKNAQLFILIDTNNDGKVTWPEYAALYLKLHNQNVSVDKYLYDMDTAPQSIDLDLLAELLRIRNRWMRVGDNLNIDQFLAFRHPELVSQASTSIADNLMAQLDRDNDQQLTEKEFIIVPSHDINGEHGETKREAIDQQWMASQKREFLEFDENHDGILSKEELVKAYDPMNRAHINIQVNRLFEKVDDSPRDDTLSLNEIQRHAHVFADMRILDTDEVLHDEIIKPTKIESQVKKLGRSSSPKSTTSKKKKSKSFIYGKNIFKLIMI</sequence>
<dbReference type="Pfam" id="PF13202">
    <property type="entry name" value="EF-hand_5"/>
    <property type="match status" value="1"/>
</dbReference>
<dbReference type="PANTHER" id="PTHR10827:SF98">
    <property type="entry name" value="45 KDA CALCIUM-BINDING PROTEIN"/>
    <property type="match status" value="1"/>
</dbReference>
<comment type="caution">
    <text evidence="5">The sequence shown here is derived from an EMBL/GenBank/DDBJ whole genome shotgun (WGS) entry which is preliminary data.</text>
</comment>
<proteinExistence type="predicted"/>
<keyword evidence="3" id="KW-0106">Calcium</keyword>
<dbReference type="InterPro" id="IPR002048">
    <property type="entry name" value="EF_hand_dom"/>
</dbReference>
<dbReference type="GO" id="GO:0005509">
    <property type="term" value="F:calcium ion binding"/>
    <property type="evidence" value="ECO:0007669"/>
    <property type="project" value="InterPro"/>
</dbReference>
<dbReference type="PROSITE" id="PS00018">
    <property type="entry name" value="EF_HAND_1"/>
    <property type="match status" value="3"/>
</dbReference>
<keyword evidence="1" id="KW-0479">Metal-binding</keyword>
<accession>A0A813M878</accession>
<gene>
    <name evidence="5" type="ORF">EDS130_LOCUS24</name>
</gene>
<dbReference type="PANTHER" id="PTHR10827">
    <property type="entry name" value="RETICULOCALBIN"/>
    <property type="match status" value="1"/>
</dbReference>
<dbReference type="EMBL" id="CAJNOJ010000001">
    <property type="protein sequence ID" value="CAF0718909.1"/>
    <property type="molecule type" value="Genomic_DNA"/>
</dbReference>
<dbReference type="InterPro" id="IPR011992">
    <property type="entry name" value="EF-hand-dom_pair"/>
</dbReference>
<evidence type="ECO:0000256" key="1">
    <source>
        <dbReference type="ARBA" id="ARBA00022723"/>
    </source>
</evidence>
<dbReference type="PROSITE" id="PS50222">
    <property type="entry name" value="EF_HAND_2"/>
    <property type="match status" value="3"/>
</dbReference>
<dbReference type="InterPro" id="IPR018247">
    <property type="entry name" value="EF_Hand_1_Ca_BS"/>
</dbReference>
<dbReference type="GO" id="GO:0017156">
    <property type="term" value="P:calcium-ion regulated exocytosis"/>
    <property type="evidence" value="ECO:0007669"/>
    <property type="project" value="TreeGrafter"/>
</dbReference>
<dbReference type="Gene3D" id="1.10.238.10">
    <property type="entry name" value="EF-hand"/>
    <property type="match status" value="2"/>
</dbReference>
<evidence type="ECO:0000259" key="4">
    <source>
        <dbReference type="PROSITE" id="PS50222"/>
    </source>
</evidence>
<dbReference type="SMART" id="SM00054">
    <property type="entry name" value="EFh"/>
    <property type="match status" value="4"/>
</dbReference>
<reference evidence="5" key="1">
    <citation type="submission" date="2021-02" db="EMBL/GenBank/DDBJ databases">
        <authorList>
            <person name="Nowell W R."/>
        </authorList>
    </citation>
    <scope>NUCLEOTIDE SEQUENCE</scope>
</reference>
<dbReference type="OrthoDB" id="293868at2759"/>
<dbReference type="Proteomes" id="UP000663852">
    <property type="component" value="Unassembled WGS sequence"/>
</dbReference>
<name>A0A813M878_ADIRI</name>
<organism evidence="5 6">
    <name type="scientific">Adineta ricciae</name>
    <name type="common">Rotifer</name>
    <dbReference type="NCBI Taxonomy" id="249248"/>
    <lineage>
        <taxon>Eukaryota</taxon>
        <taxon>Metazoa</taxon>
        <taxon>Spiralia</taxon>
        <taxon>Gnathifera</taxon>
        <taxon>Rotifera</taxon>
        <taxon>Eurotatoria</taxon>
        <taxon>Bdelloidea</taxon>
        <taxon>Adinetida</taxon>
        <taxon>Adinetidae</taxon>
        <taxon>Adineta</taxon>
    </lineage>
</organism>
<dbReference type="SUPFAM" id="SSF47473">
    <property type="entry name" value="EF-hand"/>
    <property type="match status" value="2"/>
</dbReference>
<feature type="domain" description="EF-hand" evidence="4">
    <location>
        <begin position="284"/>
        <end position="310"/>
    </location>
</feature>